<dbReference type="PANTHER" id="PTHR35867">
    <property type="entry name" value="PROTEIN RSEC"/>
    <property type="match status" value="1"/>
</dbReference>
<evidence type="ECO:0000256" key="1">
    <source>
        <dbReference type="SAM" id="Phobius"/>
    </source>
</evidence>
<keyword evidence="1" id="KW-0812">Transmembrane</keyword>
<organism evidence="2 3">
    <name type="scientific">Pelotomaculum isophthalicicum JI</name>
    <dbReference type="NCBI Taxonomy" id="947010"/>
    <lineage>
        <taxon>Bacteria</taxon>
        <taxon>Bacillati</taxon>
        <taxon>Bacillota</taxon>
        <taxon>Clostridia</taxon>
        <taxon>Eubacteriales</taxon>
        <taxon>Desulfotomaculaceae</taxon>
        <taxon>Pelotomaculum</taxon>
    </lineage>
</organism>
<evidence type="ECO:0000313" key="2">
    <source>
        <dbReference type="EMBL" id="MDF9406873.1"/>
    </source>
</evidence>
<dbReference type="EMBL" id="JAKOAV010000001">
    <property type="protein sequence ID" value="MDF9406873.1"/>
    <property type="molecule type" value="Genomic_DNA"/>
</dbReference>
<evidence type="ECO:0000313" key="3">
    <source>
        <dbReference type="Proteomes" id="UP001154312"/>
    </source>
</evidence>
<keyword evidence="1" id="KW-0472">Membrane</keyword>
<dbReference type="Pfam" id="PF04246">
    <property type="entry name" value="RseC_MucC"/>
    <property type="match status" value="1"/>
</dbReference>
<gene>
    <name evidence="2" type="ORF">L7E55_00615</name>
</gene>
<name>A0A9X4H1Y4_9FIRM</name>
<accession>A0A9X4H1Y4</accession>
<dbReference type="RefSeq" id="WP_277442017.1">
    <property type="nucleotide sequence ID" value="NZ_JAKOAV010000001.1"/>
</dbReference>
<dbReference type="PANTHER" id="PTHR35867:SF1">
    <property type="entry name" value="PROTEIN RSEC"/>
    <property type="match status" value="1"/>
</dbReference>
<comment type="caution">
    <text evidence="2">The sequence shown here is derived from an EMBL/GenBank/DDBJ whole genome shotgun (WGS) entry which is preliminary data.</text>
</comment>
<keyword evidence="1" id="KW-1133">Transmembrane helix</keyword>
<dbReference type="PIRSF" id="PIRSF004923">
    <property type="entry name" value="RseC"/>
    <property type="match status" value="1"/>
</dbReference>
<feature type="transmembrane region" description="Helical" evidence="1">
    <location>
        <begin position="69"/>
        <end position="89"/>
    </location>
</feature>
<reference evidence="2" key="1">
    <citation type="submission" date="2022-02" db="EMBL/GenBank/DDBJ databases">
        <authorList>
            <person name="Leng L."/>
        </authorList>
    </citation>
    <scope>NUCLEOTIDE SEQUENCE</scope>
    <source>
        <strain evidence="2">JI</strain>
    </source>
</reference>
<protein>
    <submittedName>
        <fullName evidence="2">SoxR reducing system RseC family protein</fullName>
    </submittedName>
</protein>
<dbReference type="InterPro" id="IPR026268">
    <property type="entry name" value="RseC"/>
</dbReference>
<feature type="transmembrane region" description="Helical" evidence="1">
    <location>
        <begin position="95"/>
        <end position="119"/>
    </location>
</feature>
<proteinExistence type="predicted"/>
<sequence length="139" mass="15333">MKKEAEGIVMAIDGKIAKVRASRHSDCDSCGACPGDKATVMDVYNRADAKVGQRVVIEIPEANMLKAAFVVYMLPLLTTFMGYLIGVWISQKYGFPALLTEVSASVAAFVLTLLYIKFFDRSMTKIKMMPVITEILSEK</sequence>
<dbReference type="Proteomes" id="UP001154312">
    <property type="component" value="Unassembled WGS sequence"/>
</dbReference>
<keyword evidence="3" id="KW-1185">Reference proteome</keyword>
<dbReference type="InterPro" id="IPR007359">
    <property type="entry name" value="SigmaE_reg_RseC_MucC"/>
</dbReference>
<dbReference type="AlphaFoldDB" id="A0A9X4H1Y4"/>